<dbReference type="eggNOG" id="ENOG5034AGJ">
    <property type="taxonomic scope" value="Bacteria"/>
</dbReference>
<dbReference type="HOGENOM" id="CLU_1270643_0_0_10"/>
<dbReference type="RefSeq" id="WP_006843753.1">
    <property type="nucleotide sequence ID" value="NZ_AQWJ01000015.1"/>
</dbReference>
<dbReference type="EMBL" id="ADLW01000010">
    <property type="protein sequence ID" value="EGK06119.1"/>
    <property type="molecule type" value="Genomic_DNA"/>
</dbReference>
<gene>
    <name evidence="1" type="ORF">HMPREF9456_02383</name>
</gene>
<reference evidence="1 2" key="1">
    <citation type="submission" date="2011-04" db="EMBL/GenBank/DDBJ databases">
        <title>The Genome Sequence of Dysgonomonas mossii DSM 22836.</title>
        <authorList>
            <consortium name="The Broad Institute Genome Sequencing Platform"/>
            <person name="Earl A."/>
            <person name="Ward D."/>
            <person name="Feldgarden M."/>
            <person name="Gevers D."/>
            <person name="Pudlo N."/>
            <person name="Martens E."/>
            <person name="Allen-Vercoe E."/>
            <person name="Young S.K."/>
            <person name="Zeng Q."/>
            <person name="Gargeya S."/>
            <person name="Fitzgerald M."/>
            <person name="Haas B."/>
            <person name="Abouelleil A."/>
            <person name="Alvarado L."/>
            <person name="Arachchi H.M."/>
            <person name="Berlin A."/>
            <person name="Brown A."/>
            <person name="Chapman S.B."/>
            <person name="Chen Z."/>
            <person name="Dunbar C."/>
            <person name="Freedman E."/>
            <person name="Gearin G."/>
            <person name="Gellesch M."/>
            <person name="Goldberg J."/>
            <person name="Griggs A."/>
            <person name="Gujja S."/>
            <person name="Heiman D."/>
            <person name="Howarth C."/>
            <person name="Larson L."/>
            <person name="Lui A."/>
            <person name="MacDonald P.J.P."/>
            <person name="Mehta T."/>
            <person name="Montmayeur A."/>
            <person name="Murphy C."/>
            <person name="Neiman D."/>
            <person name="Pearson M."/>
            <person name="Priest M."/>
            <person name="Roberts A."/>
            <person name="Saif S."/>
            <person name="Shea T."/>
            <person name="Shenoy N."/>
            <person name="Sisk P."/>
            <person name="Stolte C."/>
            <person name="Sykes S."/>
            <person name="Yandava C."/>
            <person name="Wortman J."/>
            <person name="Nusbaum C."/>
            <person name="Birren B."/>
        </authorList>
    </citation>
    <scope>NUCLEOTIDE SEQUENCE [LARGE SCALE GENOMIC DNA]</scope>
    <source>
        <strain evidence="1 2">DSM 22836</strain>
    </source>
</reference>
<evidence type="ECO:0000313" key="2">
    <source>
        <dbReference type="Proteomes" id="UP000006420"/>
    </source>
</evidence>
<dbReference type="STRING" id="742767.HMPREF9456_02383"/>
<organism evidence="1 2">
    <name type="scientific">Dysgonomonas mossii DSM 22836</name>
    <dbReference type="NCBI Taxonomy" id="742767"/>
    <lineage>
        <taxon>Bacteria</taxon>
        <taxon>Pseudomonadati</taxon>
        <taxon>Bacteroidota</taxon>
        <taxon>Bacteroidia</taxon>
        <taxon>Bacteroidales</taxon>
        <taxon>Dysgonomonadaceae</taxon>
        <taxon>Dysgonomonas</taxon>
    </lineage>
</organism>
<dbReference type="OrthoDB" id="1242198at2"/>
<comment type="caution">
    <text evidence="1">The sequence shown here is derived from an EMBL/GenBank/DDBJ whole genome shotgun (WGS) entry which is preliminary data.</text>
</comment>
<dbReference type="Proteomes" id="UP000006420">
    <property type="component" value="Unassembled WGS sequence"/>
</dbReference>
<sequence>MDDLSVNLKAFYFSPQFWWKTFERAINLTDAFGEEIDSSFSFKKWIQTGTVEHDSISINLEHDYKTDKEYTEAIKNDYFFEIIGVNHFGHQVSAKSYEDLLEKHQIKEEIPLKYSFRIYDLNQFISMYVQQWLVFDSYYHWVKWQLYFDFIISKLNTPSKELFLYMWTLIFNEVEFEHNLFKDVNQYKMFRDKLDDIKKESSYVENEIIKIRKKKKK</sequence>
<proteinExistence type="predicted"/>
<dbReference type="GeneID" id="78083010"/>
<dbReference type="AlphaFoldDB" id="F8X1F6"/>
<protein>
    <submittedName>
        <fullName evidence="1">Uncharacterized protein</fullName>
    </submittedName>
</protein>
<keyword evidence="2" id="KW-1185">Reference proteome</keyword>
<evidence type="ECO:0000313" key="1">
    <source>
        <dbReference type="EMBL" id="EGK06119.1"/>
    </source>
</evidence>
<name>F8X1F6_9BACT</name>
<accession>F8X1F6</accession>